<dbReference type="AlphaFoldDB" id="A0A413RMF4"/>
<dbReference type="PANTHER" id="PTHR14084:SF0">
    <property type="entry name" value="KYNURENINASE"/>
    <property type="match status" value="1"/>
</dbReference>
<dbReference type="HAMAP" id="MF_01970">
    <property type="entry name" value="Kynureninase"/>
    <property type="match status" value="1"/>
</dbReference>
<dbReference type="GO" id="GO:0097053">
    <property type="term" value="P:L-kynurenine catabolic process"/>
    <property type="evidence" value="ECO:0007669"/>
    <property type="project" value="UniProtKB-UniRule"/>
</dbReference>
<organism evidence="7 8">
    <name type="scientific">Cellulomonas rhizosphaerae</name>
    <dbReference type="NCBI Taxonomy" id="2293719"/>
    <lineage>
        <taxon>Bacteria</taxon>
        <taxon>Bacillati</taxon>
        <taxon>Actinomycetota</taxon>
        <taxon>Actinomycetes</taxon>
        <taxon>Micrococcales</taxon>
        <taxon>Cellulomonadaceae</taxon>
        <taxon>Cellulomonas</taxon>
    </lineage>
</organism>
<dbReference type="SUPFAM" id="SSF53383">
    <property type="entry name" value="PLP-dependent transferases"/>
    <property type="match status" value="1"/>
</dbReference>
<feature type="binding site" evidence="4">
    <location>
        <position position="202"/>
    </location>
    <ligand>
        <name>pyridoxal 5'-phosphate</name>
        <dbReference type="ChEBI" id="CHEBI:597326"/>
    </ligand>
</feature>
<dbReference type="EC" id="3.7.1.3" evidence="4 5"/>
<dbReference type="InterPro" id="IPR010111">
    <property type="entry name" value="Kynureninase"/>
</dbReference>
<comment type="subunit">
    <text evidence="4 6">Homodimer.</text>
</comment>
<evidence type="ECO:0000256" key="3">
    <source>
        <dbReference type="ARBA" id="ARBA00022898"/>
    </source>
</evidence>
<dbReference type="GO" id="GO:0019805">
    <property type="term" value="P:quinolinate biosynthetic process"/>
    <property type="evidence" value="ECO:0007669"/>
    <property type="project" value="UniProtKB-UniRule"/>
</dbReference>
<evidence type="ECO:0000256" key="2">
    <source>
        <dbReference type="ARBA" id="ARBA00022801"/>
    </source>
</evidence>
<evidence type="ECO:0000313" key="8">
    <source>
        <dbReference type="Proteomes" id="UP000283374"/>
    </source>
</evidence>
<dbReference type="OrthoDB" id="9812626at2"/>
<comment type="caution">
    <text evidence="4">Lacks conserved residue(s) required for the propagation of feature annotation.</text>
</comment>
<feature type="binding site" evidence="4">
    <location>
        <position position="254"/>
    </location>
    <ligand>
        <name>pyridoxal 5'-phosphate</name>
        <dbReference type="ChEBI" id="CHEBI:597326"/>
    </ligand>
</feature>
<dbReference type="Pfam" id="PF22580">
    <property type="entry name" value="KYNU_C"/>
    <property type="match status" value="1"/>
</dbReference>
<comment type="catalytic activity">
    <reaction evidence="6">
        <text>3-hydroxy-L-kynurenine + H2O = 3-hydroxyanthranilate + L-alanine + H(+)</text>
        <dbReference type="Rhea" id="RHEA:25143"/>
        <dbReference type="ChEBI" id="CHEBI:15377"/>
        <dbReference type="ChEBI" id="CHEBI:15378"/>
        <dbReference type="ChEBI" id="CHEBI:36559"/>
        <dbReference type="ChEBI" id="CHEBI:57972"/>
        <dbReference type="ChEBI" id="CHEBI:58125"/>
        <dbReference type="EC" id="3.7.1.3"/>
    </reaction>
</comment>
<comment type="function">
    <text evidence="4 6">Catalyzes the cleavage of L-kynurenine (L-Kyn) and L-3-hydroxykynurenine (L-3OHKyn) into anthranilic acid (AA) and 3-hydroxyanthranilic acid (3-OHAA), respectively.</text>
</comment>
<feature type="binding site" evidence="4">
    <location>
        <position position="100"/>
    </location>
    <ligand>
        <name>pyridoxal 5'-phosphate</name>
        <dbReference type="ChEBI" id="CHEBI:597326"/>
    </ligand>
</feature>
<keyword evidence="8" id="KW-1185">Reference proteome</keyword>
<dbReference type="GO" id="GO:0043420">
    <property type="term" value="P:anthranilate metabolic process"/>
    <property type="evidence" value="ECO:0007669"/>
    <property type="project" value="TreeGrafter"/>
</dbReference>
<comment type="caution">
    <text evidence="7">The sequence shown here is derived from an EMBL/GenBank/DDBJ whole genome shotgun (WGS) entry which is preliminary data.</text>
</comment>
<dbReference type="EMBL" id="QWKP01000181">
    <property type="protein sequence ID" value="RHA41657.1"/>
    <property type="molecule type" value="Genomic_DNA"/>
</dbReference>
<dbReference type="Gene3D" id="3.40.640.10">
    <property type="entry name" value="Type I PLP-dependent aspartate aminotransferase-like (Major domain)"/>
    <property type="match status" value="1"/>
</dbReference>
<evidence type="ECO:0000256" key="1">
    <source>
        <dbReference type="ARBA" id="ARBA00022642"/>
    </source>
</evidence>
<keyword evidence="3 4" id="KW-0663">Pyridoxal phosphate</keyword>
<dbReference type="GO" id="GO:0030429">
    <property type="term" value="F:kynureninase activity"/>
    <property type="evidence" value="ECO:0007669"/>
    <property type="project" value="UniProtKB-UniRule"/>
</dbReference>
<feature type="modified residue" description="N6-(pyridoxal phosphate)lysine" evidence="4">
    <location>
        <position position="225"/>
    </location>
</feature>
<dbReference type="GO" id="GO:0019441">
    <property type="term" value="P:L-tryptophan catabolic process to kynurenine"/>
    <property type="evidence" value="ECO:0007669"/>
    <property type="project" value="TreeGrafter"/>
</dbReference>
<dbReference type="PIRSF" id="PIRSF038800">
    <property type="entry name" value="KYNU"/>
    <property type="match status" value="1"/>
</dbReference>
<gene>
    <name evidence="4 7" type="primary">kynU</name>
    <name evidence="7" type="ORF">D1825_08190</name>
</gene>
<sequence length="411" mass="43581">MRTDASSTEAASLDDRHHATDLRERFALPDGVVYLDGNSLGALPRAVPAAVRDAVEQQWGRDLITSWNTHGWWDAPARVGDALGRIVGAAPGQVVVGDSTSVRLHQVLHAAAGLRPERTVVLADPDTFPTDLYVLDGVARQLGWTVEHVAPDEAVDRLRGTDDVVAVVYSHVDYRTGVLWDLPAVTRAAHDAGALAIWDLCHSAGAVAVDLDAHGVDLAVGCGYKYLNGGPGAPAFIYVATEHQAAFSNVIPGWHGHAQPFAMSGEYAPADGIDRARIGTPPMLSLLALEAALTAFDGVEIQDVRARSLSLTGFLRRCIDALVPGTTYASPDDEGRGSQVAVRHPDAYGVVQALIARGVIGDFRTPDIVRLGVAAPYLTHADMLAAATELAAVLEADEHLDPAYSRRSAVT</sequence>
<dbReference type="PANTHER" id="PTHR14084">
    <property type="entry name" value="KYNURENINASE"/>
    <property type="match status" value="1"/>
</dbReference>
<keyword evidence="2 4" id="KW-0378">Hydrolase</keyword>
<evidence type="ECO:0000256" key="5">
    <source>
        <dbReference type="NCBIfam" id="TIGR01814"/>
    </source>
</evidence>
<dbReference type="UniPathway" id="UPA00253">
    <property type="reaction ID" value="UER00329"/>
</dbReference>
<dbReference type="UniPathway" id="UPA00334">
    <property type="reaction ID" value="UER00455"/>
</dbReference>
<dbReference type="GO" id="GO:0009435">
    <property type="term" value="P:NAD+ biosynthetic process"/>
    <property type="evidence" value="ECO:0007669"/>
    <property type="project" value="UniProtKB-UniRule"/>
</dbReference>
<comment type="pathway">
    <text evidence="4 6">Amino-acid degradation; L-kynurenine degradation; L-alanine and anthranilate from L-kynurenine: step 1/1.</text>
</comment>
<comment type="similarity">
    <text evidence="4 6">Belongs to the kynureninase family.</text>
</comment>
<feature type="binding site" evidence="4">
    <location>
        <position position="101"/>
    </location>
    <ligand>
        <name>pyridoxal 5'-phosphate</name>
        <dbReference type="ChEBI" id="CHEBI:597326"/>
    </ligand>
</feature>
<comment type="cofactor">
    <cofactor evidence="4 6">
        <name>pyridoxal 5'-phosphate</name>
        <dbReference type="ChEBI" id="CHEBI:597326"/>
    </cofactor>
</comment>
<comment type="pathway">
    <text evidence="4 6">Cofactor biosynthesis; NAD(+) biosynthesis; quinolinate from L-kynurenine: step 2/3.</text>
</comment>
<name>A0A413RMF4_9CELL</name>
<dbReference type="GO" id="GO:0005737">
    <property type="term" value="C:cytoplasm"/>
    <property type="evidence" value="ECO:0007669"/>
    <property type="project" value="UniProtKB-UniRule"/>
</dbReference>
<dbReference type="Gene3D" id="3.90.1150.10">
    <property type="entry name" value="Aspartate Aminotransferase, domain 1"/>
    <property type="match status" value="1"/>
</dbReference>
<dbReference type="InterPro" id="IPR015421">
    <property type="entry name" value="PyrdxlP-dep_Trfase_major"/>
</dbReference>
<dbReference type="GO" id="GO:0030170">
    <property type="term" value="F:pyridoxal phosphate binding"/>
    <property type="evidence" value="ECO:0007669"/>
    <property type="project" value="UniProtKB-UniRule"/>
</dbReference>
<evidence type="ECO:0000256" key="6">
    <source>
        <dbReference type="PIRNR" id="PIRNR038800"/>
    </source>
</evidence>
<dbReference type="NCBIfam" id="TIGR01814">
    <property type="entry name" value="kynureninase"/>
    <property type="match status" value="1"/>
</dbReference>
<feature type="binding site" evidence="4">
    <location>
        <position position="280"/>
    </location>
    <ligand>
        <name>pyridoxal 5'-phosphate</name>
        <dbReference type="ChEBI" id="CHEBI:597326"/>
    </ligand>
</feature>
<keyword evidence="1 4" id="KW-0662">Pyridine nucleotide biosynthesis</keyword>
<feature type="binding site" evidence="4">
    <location>
        <begin position="128"/>
        <end position="131"/>
    </location>
    <ligand>
        <name>pyridoxal 5'-phosphate</name>
        <dbReference type="ChEBI" id="CHEBI:597326"/>
    </ligand>
</feature>
<feature type="binding site" evidence="4">
    <location>
        <position position="224"/>
    </location>
    <ligand>
        <name>pyridoxal 5'-phosphate</name>
        <dbReference type="ChEBI" id="CHEBI:597326"/>
    </ligand>
</feature>
<dbReference type="InterPro" id="IPR015422">
    <property type="entry name" value="PyrdxlP-dep_Trfase_small"/>
</dbReference>
<dbReference type="InterPro" id="IPR015424">
    <property type="entry name" value="PyrdxlP-dep_Trfase"/>
</dbReference>
<reference evidence="7 8" key="1">
    <citation type="submission" date="2018-08" db="EMBL/GenBank/DDBJ databases">
        <title>Cellulomonas rhizosphaerae sp. nov., a novel actinomycete isolated from soil.</title>
        <authorList>
            <person name="Tian Y."/>
        </authorList>
    </citation>
    <scope>NUCLEOTIDE SEQUENCE [LARGE SCALE GENOMIC DNA]</scope>
    <source>
        <strain evidence="7 8">NEAU-TCZ24</strain>
    </source>
</reference>
<feature type="binding site" evidence="4">
    <location>
        <position position="199"/>
    </location>
    <ligand>
        <name>pyridoxal 5'-phosphate</name>
        <dbReference type="ChEBI" id="CHEBI:597326"/>
    </ligand>
</feature>
<protein>
    <recommendedName>
        <fullName evidence="4 5">Kynureninase</fullName>
        <ecNumber evidence="4 5">3.7.1.3</ecNumber>
    </recommendedName>
    <alternativeName>
        <fullName evidence="4">L-kynurenine hydrolase</fullName>
    </alternativeName>
</protein>
<comment type="catalytic activity">
    <reaction evidence="4 6">
        <text>L-kynurenine + H2O = anthranilate + L-alanine + H(+)</text>
        <dbReference type="Rhea" id="RHEA:16813"/>
        <dbReference type="ChEBI" id="CHEBI:15377"/>
        <dbReference type="ChEBI" id="CHEBI:15378"/>
        <dbReference type="ChEBI" id="CHEBI:16567"/>
        <dbReference type="ChEBI" id="CHEBI:57959"/>
        <dbReference type="ChEBI" id="CHEBI:57972"/>
        <dbReference type="EC" id="3.7.1.3"/>
    </reaction>
</comment>
<proteinExistence type="inferred from homology"/>
<evidence type="ECO:0000313" key="7">
    <source>
        <dbReference type="EMBL" id="RHA41657.1"/>
    </source>
</evidence>
<accession>A0A413RMF4</accession>
<dbReference type="Proteomes" id="UP000283374">
    <property type="component" value="Unassembled WGS sequence"/>
</dbReference>
<evidence type="ECO:0000256" key="4">
    <source>
        <dbReference type="HAMAP-Rule" id="MF_01970"/>
    </source>
</evidence>